<dbReference type="InterPro" id="IPR050738">
    <property type="entry name" value="Sulfatase"/>
</dbReference>
<dbReference type="InterPro" id="IPR000917">
    <property type="entry name" value="Sulfatase_N"/>
</dbReference>
<dbReference type="EMBL" id="CP036432">
    <property type="protein sequence ID" value="QDV81155.1"/>
    <property type="molecule type" value="Genomic_DNA"/>
</dbReference>
<dbReference type="PANTHER" id="PTHR42693">
    <property type="entry name" value="ARYLSULFATASE FAMILY MEMBER"/>
    <property type="match status" value="1"/>
</dbReference>
<accession>A0ABX5XIG0</accession>
<dbReference type="Pfam" id="PF00884">
    <property type="entry name" value="Sulfatase"/>
    <property type="match status" value="1"/>
</dbReference>
<dbReference type="Proteomes" id="UP000318081">
    <property type="component" value="Chromosome"/>
</dbReference>
<feature type="domain" description="Sulfatase N-terminal" evidence="3">
    <location>
        <begin position="35"/>
        <end position="320"/>
    </location>
</feature>
<gene>
    <name evidence="4" type="primary">atsA_1</name>
    <name evidence="4" type="ORF">TBK1r_00700</name>
</gene>
<dbReference type="GO" id="GO:0004065">
    <property type="term" value="F:arylsulfatase activity"/>
    <property type="evidence" value="ECO:0007669"/>
    <property type="project" value="UniProtKB-EC"/>
</dbReference>
<keyword evidence="5" id="KW-1185">Reference proteome</keyword>
<proteinExistence type="inferred from homology"/>
<evidence type="ECO:0000313" key="4">
    <source>
        <dbReference type="EMBL" id="QDV81155.1"/>
    </source>
</evidence>
<evidence type="ECO:0000313" key="5">
    <source>
        <dbReference type="Proteomes" id="UP000318081"/>
    </source>
</evidence>
<sequence length="493" mass="56183">MNVPSRPRLLFSHLATLVAATLGAFLSGDVRADRPNILWIYVDDMSDWVGCYGDPIAQTPHIDSLADGGVKFTRAYMPAPVCSTTRSALITGTMQTTHGLHQHRTMIKKPLPDGVVTVPELFRDAGYLTFNEAKDDYNFARDRDLLYSPEFNRPTRKQVNSHMVGRDVSWLKQLQGKPFFGQIQLKGGKIEGETGSKYPAPSRVSEDQVTVPPQYPDHPVFRNAIARHYEQIAETDAQVGAILSALKEYGLWENTAVFFFTDHGSPLPRAKQFLYEDGTKVPLVVQWPGGTDQITKHDQTRSDLVSGIDITTTSLGLAGIDIPKFMEGRDLFADDFQPRQYVISARDRMGNAIDRIRTVRSDNFRYIRNYKTDRALYQPQYRENYPTFVTLRELLAAGKLSPLQASYYDAENRPEEELYELTTDPHQTVNLAKHPDYDFVLKEHRRQLQQWEEATDDKGRYPESRASLRLVYQSSKGRCVTPEYDFLRKESTK</sequence>
<dbReference type="SUPFAM" id="SSF53649">
    <property type="entry name" value="Alkaline phosphatase-like"/>
    <property type="match status" value="1"/>
</dbReference>
<dbReference type="PANTHER" id="PTHR42693:SF53">
    <property type="entry name" value="ENDO-4-O-SULFATASE"/>
    <property type="match status" value="1"/>
</dbReference>
<evidence type="ECO:0000259" key="3">
    <source>
        <dbReference type="Pfam" id="PF00884"/>
    </source>
</evidence>
<dbReference type="CDD" id="cd16027">
    <property type="entry name" value="SGSH"/>
    <property type="match status" value="1"/>
</dbReference>
<name>A0ABX5XIG0_9BACT</name>
<keyword evidence="2 4" id="KW-0378">Hydrolase</keyword>
<comment type="similarity">
    <text evidence="1">Belongs to the sulfatase family.</text>
</comment>
<reference evidence="4 5" key="1">
    <citation type="submission" date="2019-02" db="EMBL/GenBank/DDBJ databases">
        <title>Deep-cultivation of Planctomycetes and their phenomic and genomic characterization uncovers novel biology.</title>
        <authorList>
            <person name="Wiegand S."/>
            <person name="Jogler M."/>
            <person name="Boedeker C."/>
            <person name="Pinto D."/>
            <person name="Vollmers J."/>
            <person name="Rivas-Marin E."/>
            <person name="Kohn T."/>
            <person name="Peeters S.H."/>
            <person name="Heuer A."/>
            <person name="Rast P."/>
            <person name="Oberbeckmann S."/>
            <person name="Bunk B."/>
            <person name="Jeske O."/>
            <person name="Meyerdierks A."/>
            <person name="Storesund J.E."/>
            <person name="Kallscheuer N."/>
            <person name="Luecker S."/>
            <person name="Lage O.M."/>
            <person name="Pohl T."/>
            <person name="Merkel B.J."/>
            <person name="Hornburger P."/>
            <person name="Mueller R.-W."/>
            <person name="Bruemmer F."/>
            <person name="Labrenz M."/>
            <person name="Spormann A.M."/>
            <person name="Op den Camp H."/>
            <person name="Overmann J."/>
            <person name="Amann R."/>
            <person name="Jetten M.S.M."/>
            <person name="Mascher T."/>
            <person name="Medema M.H."/>
            <person name="Devos D.P."/>
            <person name="Kaster A.-K."/>
            <person name="Ovreas L."/>
            <person name="Rohde M."/>
            <person name="Galperin M.Y."/>
            <person name="Jogler C."/>
        </authorList>
    </citation>
    <scope>NUCLEOTIDE SEQUENCE [LARGE SCALE GENOMIC DNA]</scope>
    <source>
        <strain evidence="4 5">TBK1r</strain>
    </source>
</reference>
<evidence type="ECO:0000256" key="2">
    <source>
        <dbReference type="ARBA" id="ARBA00022801"/>
    </source>
</evidence>
<protein>
    <submittedName>
        <fullName evidence="4">Arylsulfatase</fullName>
        <ecNumber evidence="4">3.1.6.1</ecNumber>
    </submittedName>
</protein>
<dbReference type="EC" id="3.1.6.1" evidence="4"/>
<organism evidence="4 5">
    <name type="scientific">Stieleria magnilauensis</name>
    <dbReference type="NCBI Taxonomy" id="2527963"/>
    <lineage>
        <taxon>Bacteria</taxon>
        <taxon>Pseudomonadati</taxon>
        <taxon>Planctomycetota</taxon>
        <taxon>Planctomycetia</taxon>
        <taxon>Pirellulales</taxon>
        <taxon>Pirellulaceae</taxon>
        <taxon>Stieleria</taxon>
    </lineage>
</organism>
<evidence type="ECO:0000256" key="1">
    <source>
        <dbReference type="ARBA" id="ARBA00008779"/>
    </source>
</evidence>
<dbReference type="InterPro" id="IPR017850">
    <property type="entry name" value="Alkaline_phosphatase_core_sf"/>
</dbReference>
<dbReference type="Gene3D" id="3.40.720.10">
    <property type="entry name" value="Alkaline Phosphatase, subunit A"/>
    <property type="match status" value="1"/>
</dbReference>